<organism evidence="2 3">
    <name type="scientific">Rehmannia glutinosa</name>
    <name type="common">Chinese foxglove</name>
    <dbReference type="NCBI Taxonomy" id="99300"/>
    <lineage>
        <taxon>Eukaryota</taxon>
        <taxon>Viridiplantae</taxon>
        <taxon>Streptophyta</taxon>
        <taxon>Embryophyta</taxon>
        <taxon>Tracheophyta</taxon>
        <taxon>Spermatophyta</taxon>
        <taxon>Magnoliopsida</taxon>
        <taxon>eudicotyledons</taxon>
        <taxon>Gunneridae</taxon>
        <taxon>Pentapetalae</taxon>
        <taxon>asterids</taxon>
        <taxon>lamiids</taxon>
        <taxon>Lamiales</taxon>
        <taxon>Orobanchaceae</taxon>
        <taxon>Rehmannieae</taxon>
        <taxon>Rehmannia</taxon>
    </lineage>
</organism>
<proteinExistence type="predicted"/>
<feature type="domain" description="Beta-carotene isomerase D27-like C-terminal" evidence="1">
    <location>
        <begin position="150"/>
        <end position="230"/>
    </location>
</feature>
<keyword evidence="3" id="KW-1185">Reference proteome</keyword>
<gene>
    <name evidence="2" type="ORF">DH2020_001477</name>
</gene>
<evidence type="ECO:0000313" key="2">
    <source>
        <dbReference type="EMBL" id="KAK6164613.1"/>
    </source>
</evidence>
<dbReference type="Proteomes" id="UP001318860">
    <property type="component" value="Unassembled WGS sequence"/>
</dbReference>
<reference evidence="2 3" key="1">
    <citation type="journal article" date="2021" name="Comput. Struct. Biotechnol. J.">
        <title>De novo genome assembly of the potent medicinal plant Rehmannia glutinosa using nanopore technology.</title>
        <authorList>
            <person name="Ma L."/>
            <person name="Dong C."/>
            <person name="Song C."/>
            <person name="Wang X."/>
            <person name="Zheng X."/>
            <person name="Niu Y."/>
            <person name="Chen S."/>
            <person name="Feng W."/>
        </authorList>
    </citation>
    <scope>NUCLEOTIDE SEQUENCE [LARGE SCALE GENOMIC DNA]</scope>
    <source>
        <strain evidence="2">DH-2019</strain>
    </source>
</reference>
<comment type="caution">
    <text evidence="2">The sequence shown here is derived from an EMBL/GenBank/DDBJ whole genome shotgun (WGS) entry which is preliminary data.</text>
</comment>
<evidence type="ECO:0000259" key="1">
    <source>
        <dbReference type="Pfam" id="PF13225"/>
    </source>
</evidence>
<accession>A0ABR0XZN4</accession>
<dbReference type="InterPro" id="IPR025114">
    <property type="entry name" value="D27-like_C"/>
</dbReference>
<dbReference type="Pfam" id="PF13225">
    <property type="entry name" value="D27-like_C"/>
    <property type="match status" value="1"/>
</dbReference>
<dbReference type="PANTHER" id="PTHR33591">
    <property type="entry name" value="BETA-CAROTENE ISOMERASE D27"/>
    <property type="match status" value="1"/>
</dbReference>
<dbReference type="PANTHER" id="PTHR33591:SF1">
    <property type="entry name" value="BETA-CAROTENE ISOMERASE D27, CHLOROPLASTIC"/>
    <property type="match status" value="1"/>
</dbReference>
<dbReference type="EMBL" id="JABTTQ020000001">
    <property type="protein sequence ID" value="KAK6164613.1"/>
    <property type="molecule type" value="Genomic_DNA"/>
</dbReference>
<evidence type="ECO:0000313" key="3">
    <source>
        <dbReference type="Proteomes" id="UP001318860"/>
    </source>
</evidence>
<protein>
    <recommendedName>
        <fullName evidence="1">Beta-carotene isomerase D27-like C-terminal domain-containing protein</fullName>
    </recommendedName>
</protein>
<sequence length="256" mass="29185">MDATLMLPCKSLFRPPRIFNRRVIMQNPRCSPFVLSVLSGNNLETSSVPSHESKTVYNDNWLETIAINYLSDALQAASGVKSNKSGYDGLVETTKMVYAKFTPIQQRQLLLETLDKAVPKDFRDLNRTMFPPSKFSREYMAAFTTLAFAWMVGPMEVKESEFEGKPEKNVVHIKKCRLLEATNCVGICTSLCKMPSQIFIKEFTGMPMNMVPNFDDMSCEYIYGEEPQPEALDPAFTQPCYKLCNSFSFLFFYCHV</sequence>
<name>A0ABR0XZN4_REHGL</name>
<dbReference type="InterPro" id="IPR038938">
    <property type="entry name" value="D27-like"/>
</dbReference>